<name>A0A7J3SJI0_9CREN</name>
<dbReference type="InterPro" id="IPR008912">
    <property type="entry name" value="Uncharacterised_CoxE"/>
</dbReference>
<gene>
    <name evidence="1" type="ORF">ENW83_00895</name>
</gene>
<proteinExistence type="predicted"/>
<evidence type="ECO:0000313" key="1">
    <source>
        <dbReference type="EMBL" id="HGZ59750.1"/>
    </source>
</evidence>
<dbReference type="Pfam" id="PF05762">
    <property type="entry name" value="VWA_CoxE"/>
    <property type="match status" value="1"/>
</dbReference>
<accession>A0A7J3SJI0</accession>
<protein>
    <submittedName>
        <fullName evidence="1">VWA domain-containing protein</fullName>
    </submittedName>
</protein>
<dbReference type="AlphaFoldDB" id="A0A7J3SJI0"/>
<dbReference type="SUPFAM" id="SSF53300">
    <property type="entry name" value="vWA-like"/>
    <property type="match status" value="1"/>
</dbReference>
<dbReference type="EMBL" id="DTLS01000030">
    <property type="protein sequence ID" value="HGZ59750.1"/>
    <property type="molecule type" value="Genomic_DNA"/>
</dbReference>
<dbReference type="InterPro" id="IPR036465">
    <property type="entry name" value="vWFA_dom_sf"/>
</dbReference>
<dbReference type="CDD" id="cd00198">
    <property type="entry name" value="vWFA"/>
    <property type="match status" value="1"/>
</dbReference>
<sequence length="451" mass="51945">MSTVNEKPQIDVGEEDIGRILKIARLMREMGSKISTDEVEKAVRLYRTAEALSDFGFFPIRKVLESVFVKKKEDMEKLDKAIRSVESGEDIEHEITVKPRKNTFKGKKVSSKVKSSRKKINEQELSWSELEKMSIGKLKRMKLDTDENIKKMNLYRQVEMLSNYYRTGNSGYLELLKDKMAKASQKRKGNYESKEGASLGGRYREIEEAVYRLAYNPEDPSALRILSREIGENFAIDALRFLISRKKRAVAEHIASQLVGMAVGKGKKIKIKKSPHRRYRLNIRATAYYTARTQVPTLIYFGKKEDKGITLLVDKSDSMRKHYASAVSIVLSYFDRIKRIYLFDEDVKQISLKKWHSKRYLLEEVLKAGTSGYTNISMALRKIESTLKPGSHLVIVSDMEQTVADESYILAILRLRRKNVKVNIYTIDKHIDDLKSLLEPEVKVYQMGSSV</sequence>
<reference evidence="1" key="1">
    <citation type="journal article" date="2020" name="mSystems">
        <title>Genome- and Community-Level Interaction Insights into Carbon Utilization and Element Cycling Functions of Hydrothermarchaeota in Hydrothermal Sediment.</title>
        <authorList>
            <person name="Zhou Z."/>
            <person name="Liu Y."/>
            <person name="Xu W."/>
            <person name="Pan J."/>
            <person name="Luo Z.H."/>
            <person name="Li M."/>
        </authorList>
    </citation>
    <scope>NUCLEOTIDE SEQUENCE [LARGE SCALE GENOMIC DNA]</scope>
    <source>
        <strain evidence="1">SpSt-885</strain>
    </source>
</reference>
<comment type="caution">
    <text evidence="1">The sequence shown here is derived from an EMBL/GenBank/DDBJ whole genome shotgun (WGS) entry which is preliminary data.</text>
</comment>
<dbReference type="Gene3D" id="3.40.50.410">
    <property type="entry name" value="von Willebrand factor, type A domain"/>
    <property type="match status" value="1"/>
</dbReference>
<organism evidence="1">
    <name type="scientific">Fervidicoccus fontis</name>
    <dbReference type="NCBI Taxonomy" id="683846"/>
    <lineage>
        <taxon>Archaea</taxon>
        <taxon>Thermoproteota</taxon>
        <taxon>Thermoprotei</taxon>
        <taxon>Fervidicoccales</taxon>
        <taxon>Fervidicoccaceae</taxon>
        <taxon>Fervidicoccus</taxon>
    </lineage>
</organism>